<reference evidence="5 6" key="1">
    <citation type="journal article" date="2014" name="PLoS Genet.">
        <title>Analysis of the Phlebiopsis gigantea genome, transcriptome and secretome provides insight into its pioneer colonization strategies of wood.</title>
        <authorList>
            <person name="Hori C."/>
            <person name="Ishida T."/>
            <person name="Igarashi K."/>
            <person name="Samejima M."/>
            <person name="Suzuki H."/>
            <person name="Master E."/>
            <person name="Ferreira P."/>
            <person name="Ruiz-Duenas F.J."/>
            <person name="Held B."/>
            <person name="Canessa P."/>
            <person name="Larrondo L.F."/>
            <person name="Schmoll M."/>
            <person name="Druzhinina I.S."/>
            <person name="Kubicek C.P."/>
            <person name="Gaskell J.A."/>
            <person name="Kersten P."/>
            <person name="St John F."/>
            <person name="Glasner J."/>
            <person name="Sabat G."/>
            <person name="Splinter BonDurant S."/>
            <person name="Syed K."/>
            <person name="Yadav J."/>
            <person name="Mgbeahuruike A.C."/>
            <person name="Kovalchuk A."/>
            <person name="Asiegbu F.O."/>
            <person name="Lackner G."/>
            <person name="Hoffmeister D."/>
            <person name="Rencoret J."/>
            <person name="Gutierrez A."/>
            <person name="Sun H."/>
            <person name="Lindquist E."/>
            <person name="Barry K."/>
            <person name="Riley R."/>
            <person name="Grigoriev I.V."/>
            <person name="Henrissat B."/>
            <person name="Kues U."/>
            <person name="Berka R.M."/>
            <person name="Martinez A.T."/>
            <person name="Covert S.F."/>
            <person name="Blanchette R.A."/>
            <person name="Cullen D."/>
        </authorList>
    </citation>
    <scope>NUCLEOTIDE SEQUENCE [LARGE SCALE GENOMIC DNA]</scope>
    <source>
        <strain evidence="5 6">11061_1 CR5-6</strain>
    </source>
</reference>
<feature type="domain" description="Vid27 PH-like" evidence="3">
    <location>
        <begin position="237"/>
        <end position="346"/>
    </location>
</feature>
<feature type="region of interest" description="Disordered" evidence="1">
    <location>
        <begin position="372"/>
        <end position="424"/>
    </location>
</feature>
<dbReference type="Proteomes" id="UP000053257">
    <property type="component" value="Unassembled WGS sequence"/>
</dbReference>
<feature type="compositionally biased region" description="Low complexity" evidence="1">
    <location>
        <begin position="180"/>
        <end position="222"/>
    </location>
</feature>
<gene>
    <name evidence="5" type="ORF">PHLGIDRAFT_28346</name>
</gene>
<dbReference type="PANTHER" id="PTHR31913">
    <property type="entry name" value="VACUOLAR IMPORT AND DEGRADATION PROTEIN 27"/>
    <property type="match status" value="1"/>
</dbReference>
<dbReference type="HOGENOM" id="CLU_007002_0_0_1"/>
<dbReference type="OrthoDB" id="10251113at2759"/>
<keyword evidence="6" id="KW-1185">Reference proteome</keyword>
<dbReference type="InterPro" id="IPR040458">
    <property type="entry name" value="Vid27"/>
</dbReference>
<feature type="domain" description="Vid27 N-terminal" evidence="4">
    <location>
        <begin position="1"/>
        <end position="164"/>
    </location>
</feature>
<feature type="compositionally biased region" description="Acidic residues" evidence="1">
    <location>
        <begin position="372"/>
        <end position="410"/>
    </location>
</feature>
<organism evidence="5 6">
    <name type="scientific">Phlebiopsis gigantea (strain 11061_1 CR5-6)</name>
    <name type="common">White-rot fungus</name>
    <name type="synonym">Peniophora gigantea</name>
    <dbReference type="NCBI Taxonomy" id="745531"/>
    <lineage>
        <taxon>Eukaryota</taxon>
        <taxon>Fungi</taxon>
        <taxon>Dikarya</taxon>
        <taxon>Basidiomycota</taxon>
        <taxon>Agaricomycotina</taxon>
        <taxon>Agaricomycetes</taxon>
        <taxon>Polyporales</taxon>
        <taxon>Phanerochaetaceae</taxon>
        <taxon>Phlebiopsis</taxon>
    </lineage>
</organism>
<feature type="domain" description="Vacuolar import/degradation Vid27 C-terminal" evidence="2">
    <location>
        <begin position="419"/>
        <end position="767"/>
    </location>
</feature>
<dbReference type="Pfam" id="PF08553">
    <property type="entry name" value="VID27"/>
    <property type="match status" value="1"/>
</dbReference>
<dbReference type="GO" id="GO:0005737">
    <property type="term" value="C:cytoplasm"/>
    <property type="evidence" value="ECO:0007669"/>
    <property type="project" value="TreeGrafter"/>
</dbReference>
<dbReference type="Pfam" id="PF17747">
    <property type="entry name" value="VID27_PH"/>
    <property type="match status" value="1"/>
</dbReference>
<dbReference type="InterPro" id="IPR040768">
    <property type="entry name" value="Vid27_PH"/>
</dbReference>
<dbReference type="InterPro" id="IPR040979">
    <property type="entry name" value="Vid27_N"/>
</dbReference>
<feature type="region of interest" description="Disordered" evidence="1">
    <location>
        <begin position="171"/>
        <end position="231"/>
    </location>
</feature>
<sequence length="780" mass="88091">MNIFRSLFGKVWHDPNAAEVVKISEGQLYLVREETIRSARECIYTDGMAAIRRVPSMEHHFQLVISRVYEEEDQELLEEEEESDEERVFLISEELEFRTGETEGEPTFIWRDIEGDFNEFYEFVASGTNPPTVAFFETCMYRAMYERKYRQSADNTTDEELAQFIWKPPVKKGKGKGTKGTKAATASPAAPVDTNDTTSPDTPSSSQATAATSESAMSSQSETELDTITPPADPNYEVLMAAIAELHYFVRDERRFDFKGNVVVQIVHPVHGGQFEYMLLVWQGGKLNLAHRIATSMNQHWAQRTQSLTWNYESESGTQSSWCVALHKGQPFEEFKELVTLAMWESLHQQSWAKAKADEQAYVLRSSYDEDVEMRDVDDESDEEDEVVDELDREDDESEPEEEYSQDPEDQPPPLNRGEKNSQLTVGYKGDRSYVVRGNNIGVFSHTGDQVKYYSTISKIAAPKGNKSILPAQVMLHDQDTKMVIMDKNSPNSLFQLDIERGKIVEEWRVNENIPVNHIAPESKFAQMTPERTLVGASGNAIYRIDPRISGDKLVDSQYKQYVSKNKFSGVTTTASGKLAVASEKGDIRLFDAIGKNAKTALPPLGDPIVGIDVTASGRWIVATTRTYLLLIDTLIGEGRWSGELGFDRSFPANAKPIPRRLQLRAEHVAFMDRPVQFTPARFNMGQDQEENAIVTSTGEYVIAWDFAKVKKGHLDKYEIKKYEDAVVQDNFKFGDDKEIIVAMENNVVAVNKKQLKRPTRASLGTATTRSRSGIVNSPW</sequence>
<dbReference type="Gene3D" id="2.130.10.10">
    <property type="entry name" value="YVTN repeat-like/Quinoprotein amine dehydrogenase"/>
    <property type="match status" value="1"/>
</dbReference>
<evidence type="ECO:0000313" key="6">
    <source>
        <dbReference type="Proteomes" id="UP000053257"/>
    </source>
</evidence>
<evidence type="ECO:0000259" key="3">
    <source>
        <dbReference type="Pfam" id="PF17747"/>
    </source>
</evidence>
<dbReference type="AlphaFoldDB" id="A0A0C3NZ22"/>
<evidence type="ECO:0000256" key="1">
    <source>
        <dbReference type="SAM" id="MobiDB-lite"/>
    </source>
</evidence>
<evidence type="ECO:0000259" key="4">
    <source>
        <dbReference type="Pfam" id="PF17748"/>
    </source>
</evidence>
<accession>A0A0C3NZ22</accession>
<dbReference type="PANTHER" id="PTHR31913:SF0">
    <property type="entry name" value="VACUOLAR IMPORT AND DEGRADATION PROTEIN 27"/>
    <property type="match status" value="1"/>
</dbReference>
<protein>
    <recommendedName>
        <fullName evidence="7">Vacuolar import/degradation Vid27 C-terminal domain-containing protein</fullName>
    </recommendedName>
</protein>
<dbReference type="InterPro" id="IPR015943">
    <property type="entry name" value="WD40/YVTN_repeat-like_dom_sf"/>
</dbReference>
<dbReference type="InterPro" id="IPR013863">
    <property type="entry name" value="VID27_C"/>
</dbReference>
<evidence type="ECO:0008006" key="7">
    <source>
        <dbReference type="Google" id="ProtNLM"/>
    </source>
</evidence>
<dbReference type="InterPro" id="IPR011044">
    <property type="entry name" value="Quino_amine_DH_bsu"/>
</dbReference>
<dbReference type="GO" id="GO:0005634">
    <property type="term" value="C:nucleus"/>
    <property type="evidence" value="ECO:0007669"/>
    <property type="project" value="TreeGrafter"/>
</dbReference>
<proteinExistence type="predicted"/>
<evidence type="ECO:0000259" key="2">
    <source>
        <dbReference type="Pfam" id="PF08553"/>
    </source>
</evidence>
<dbReference type="Pfam" id="PF17748">
    <property type="entry name" value="VID27_N"/>
    <property type="match status" value="1"/>
</dbReference>
<dbReference type="EMBL" id="KN840452">
    <property type="protein sequence ID" value="KIP10699.1"/>
    <property type="molecule type" value="Genomic_DNA"/>
</dbReference>
<feature type="compositionally biased region" description="Polar residues" evidence="1">
    <location>
        <begin position="763"/>
        <end position="780"/>
    </location>
</feature>
<name>A0A0C3NZ22_PHLG1</name>
<feature type="region of interest" description="Disordered" evidence="1">
    <location>
        <begin position="761"/>
        <end position="780"/>
    </location>
</feature>
<evidence type="ECO:0000313" key="5">
    <source>
        <dbReference type="EMBL" id="KIP10699.1"/>
    </source>
</evidence>
<dbReference type="SUPFAM" id="SSF50969">
    <property type="entry name" value="YVTN repeat-like/Quinoprotein amine dehydrogenase"/>
    <property type="match status" value="1"/>
</dbReference>